<reference evidence="1 2" key="1">
    <citation type="journal article" date="2018" name="Sci. Rep.">
        <title>Genomic signatures of local adaptation to the degree of environmental predictability in rotifers.</title>
        <authorList>
            <person name="Franch-Gras L."/>
            <person name="Hahn C."/>
            <person name="Garcia-Roger E.M."/>
            <person name="Carmona M.J."/>
            <person name="Serra M."/>
            <person name="Gomez A."/>
        </authorList>
    </citation>
    <scope>NUCLEOTIDE SEQUENCE [LARGE SCALE GENOMIC DNA]</scope>
    <source>
        <strain evidence="1">HYR1</strain>
    </source>
</reference>
<dbReference type="EMBL" id="REGN01000159">
    <property type="protein sequence ID" value="RNA44066.1"/>
    <property type="molecule type" value="Genomic_DNA"/>
</dbReference>
<accession>A0A3M7T7Q8</accession>
<name>A0A3M7T7Q8_BRAPC</name>
<keyword evidence="2" id="KW-1185">Reference proteome</keyword>
<gene>
    <name evidence="1" type="ORF">BpHYR1_023031</name>
</gene>
<comment type="caution">
    <text evidence="1">The sequence shown here is derived from an EMBL/GenBank/DDBJ whole genome shotgun (WGS) entry which is preliminary data.</text>
</comment>
<sequence length="126" mass="14326">MTIHCNKDNSTSIEFTPVVNDPVQVANNGTLNDAGEIDLNQLKKDLAKLNNFETAEKMFKGVYDAQKWRKGKRYSCYSQGSNGNCPVQMYLLLHSVYVNRLTYYDLPNVINSENVLDPLQLTCLLF</sequence>
<evidence type="ECO:0000313" key="2">
    <source>
        <dbReference type="Proteomes" id="UP000276133"/>
    </source>
</evidence>
<dbReference type="AlphaFoldDB" id="A0A3M7T7Q8"/>
<organism evidence="1 2">
    <name type="scientific">Brachionus plicatilis</name>
    <name type="common">Marine rotifer</name>
    <name type="synonym">Brachionus muelleri</name>
    <dbReference type="NCBI Taxonomy" id="10195"/>
    <lineage>
        <taxon>Eukaryota</taxon>
        <taxon>Metazoa</taxon>
        <taxon>Spiralia</taxon>
        <taxon>Gnathifera</taxon>
        <taxon>Rotifera</taxon>
        <taxon>Eurotatoria</taxon>
        <taxon>Monogononta</taxon>
        <taxon>Pseudotrocha</taxon>
        <taxon>Ploima</taxon>
        <taxon>Brachionidae</taxon>
        <taxon>Brachionus</taxon>
    </lineage>
</organism>
<dbReference type="Proteomes" id="UP000276133">
    <property type="component" value="Unassembled WGS sequence"/>
</dbReference>
<protein>
    <submittedName>
        <fullName evidence="1">Uncharacterized protein</fullName>
    </submittedName>
</protein>
<evidence type="ECO:0000313" key="1">
    <source>
        <dbReference type="EMBL" id="RNA44066.1"/>
    </source>
</evidence>
<proteinExistence type="predicted"/>